<keyword evidence="10" id="KW-1185">Reference proteome</keyword>
<keyword evidence="1 7" id="KW-0328">Glycosyltransferase</keyword>
<evidence type="ECO:0000256" key="1">
    <source>
        <dbReference type="ARBA" id="ARBA00022676"/>
    </source>
</evidence>
<evidence type="ECO:0000313" key="10">
    <source>
        <dbReference type="Proteomes" id="UP000028760"/>
    </source>
</evidence>
<feature type="domain" description="PARP catalytic" evidence="8">
    <location>
        <begin position="486"/>
        <end position="713"/>
    </location>
</feature>
<dbReference type="InterPro" id="IPR051838">
    <property type="entry name" value="ARTD_PARP"/>
</dbReference>
<dbReference type="AlphaFoldDB" id="A0A087Y4T3"/>
<protein>
    <recommendedName>
        <fullName evidence="7">Poly [ADP-ribose] polymerase</fullName>
        <shortName evidence="7">PARP</shortName>
        <ecNumber evidence="7">2.4.2.-</ecNumber>
    </recommendedName>
</protein>
<dbReference type="SUPFAM" id="SSF56399">
    <property type="entry name" value="ADP-ribosylation"/>
    <property type="match status" value="1"/>
</dbReference>
<dbReference type="Ensembl" id="ENSPFOT00000013054.2">
    <property type="protein sequence ID" value="ENSPFOP00000013036.2"/>
    <property type="gene ID" value="ENSPFOG00000012828.2"/>
</dbReference>
<reference evidence="9" key="3">
    <citation type="submission" date="2025-09" db="UniProtKB">
        <authorList>
            <consortium name="Ensembl"/>
        </authorList>
    </citation>
    <scope>IDENTIFICATION</scope>
</reference>
<name>A0A087Y4T3_POEFO</name>
<evidence type="ECO:0000256" key="2">
    <source>
        <dbReference type="ARBA" id="ARBA00022679"/>
    </source>
</evidence>
<dbReference type="EMBL" id="AYCK01022134">
    <property type="status" value="NOT_ANNOTATED_CDS"/>
    <property type="molecule type" value="Genomic_DNA"/>
</dbReference>
<evidence type="ECO:0000256" key="6">
    <source>
        <dbReference type="ARBA" id="ARBA00024347"/>
    </source>
</evidence>
<evidence type="ECO:0000259" key="8">
    <source>
        <dbReference type="PROSITE" id="PS51059"/>
    </source>
</evidence>
<keyword evidence="2 7" id="KW-0808">Transferase</keyword>
<dbReference type="Pfam" id="PF00644">
    <property type="entry name" value="PARP"/>
    <property type="match status" value="1"/>
</dbReference>
<dbReference type="OMA" id="HLRFMRT"/>
<keyword evidence="4" id="KW-0013">ADP-ribosylation</keyword>
<dbReference type="CDD" id="cd01341">
    <property type="entry name" value="ADP_ribosyl"/>
    <property type="match status" value="2"/>
</dbReference>
<accession>A0A087Y4T3</accession>
<dbReference type="Proteomes" id="UP000028760">
    <property type="component" value="Unassembled WGS sequence"/>
</dbReference>
<evidence type="ECO:0000313" key="9">
    <source>
        <dbReference type="Ensembl" id="ENSPFOP00000013036.2"/>
    </source>
</evidence>
<evidence type="ECO:0000256" key="3">
    <source>
        <dbReference type="ARBA" id="ARBA00022695"/>
    </source>
</evidence>
<organism evidence="9 10">
    <name type="scientific">Poecilia formosa</name>
    <name type="common">Amazon molly</name>
    <name type="synonym">Limia formosa</name>
    <dbReference type="NCBI Taxonomy" id="48698"/>
    <lineage>
        <taxon>Eukaryota</taxon>
        <taxon>Metazoa</taxon>
        <taxon>Chordata</taxon>
        <taxon>Craniata</taxon>
        <taxon>Vertebrata</taxon>
        <taxon>Euteleostomi</taxon>
        <taxon>Actinopterygii</taxon>
        <taxon>Neopterygii</taxon>
        <taxon>Teleostei</taxon>
        <taxon>Neoteleostei</taxon>
        <taxon>Acanthomorphata</taxon>
        <taxon>Ovalentaria</taxon>
        <taxon>Atherinomorphae</taxon>
        <taxon>Cyprinodontiformes</taxon>
        <taxon>Poeciliidae</taxon>
        <taxon>Poeciliinae</taxon>
        <taxon>Poecilia</taxon>
    </lineage>
</organism>
<comment type="similarity">
    <text evidence="6">Belongs to the ARTD/PARP family.</text>
</comment>
<keyword evidence="5 7" id="KW-0520">NAD</keyword>
<reference evidence="10" key="1">
    <citation type="submission" date="2013-10" db="EMBL/GenBank/DDBJ databases">
        <authorList>
            <person name="Schartl M."/>
            <person name="Warren W."/>
        </authorList>
    </citation>
    <scope>NUCLEOTIDE SEQUENCE [LARGE SCALE GENOMIC DNA]</scope>
    <source>
        <strain evidence="10">female</strain>
    </source>
</reference>
<evidence type="ECO:0000256" key="4">
    <source>
        <dbReference type="ARBA" id="ARBA00022765"/>
    </source>
</evidence>
<dbReference type="GO" id="GO:0003950">
    <property type="term" value="F:NAD+ poly-ADP-ribosyltransferase activity"/>
    <property type="evidence" value="ECO:0007669"/>
    <property type="project" value="UniProtKB-UniRule"/>
</dbReference>
<dbReference type="STRING" id="48698.ENSPFOP00000013036"/>
<sequence>DEEGSDSEDFLCGIQQESCATDLYHHHQLDADVAAVRSVYSEAAISVREYPSIDGMDVELNITPNIVDEEVAKAWRFNPSEPIIIRLHFSPSQYLDGPAPSVDIFQPSNIDGFSIGRQLQNILRVFISREWKHLTNDSPVVQRKSRHSWFRPSGTIKKFNARFSVWLPPSNMNRPNEMQEPTDEDRNAMKRNHFTSQTTSYGIKNSTGELFTYTAGGKKQFMHQPQQNSARYLATQAELHPLPSNPGRTPGCLLFVATSTVSELEVVASSSFFGFKEPKIFRTEQAKISLSKNDFVQKIPHHHILTCSKKHNRRIETERVMVSAVKSSAHLSTKQLVELLFSSQAIRHCKSAPTLQHGFLVQIMRYAEQRIPTLNEYCVVCDERHVFQNGPMLKTAVCTRELCVFSYHTLGVMSGATEEVATGAEVIDLLVAMCRAALQSSRKSIIFEPYPSVVDPCNHKTLAFSPKRKSYERLQKALDGVLLIRRLAQGPYSEMKKQMDKTDPLSHPLLQWILASNRSHIVKLPLNKHLRFMRTPHQFLLVSAPPSKEVRFQTARKLYGSTFAFHGSHIENWHSILRKGLINASYTKLQLHGAAYGKGIYLSPISNISFEYSDMGKGQHQIPTREELKKKYNQINKIKQEEPGQPRFLQSSNLSCIALCEVITSKALQKHGNIWVCPVSDHVCTRFLFVYENGQVGDVHINTQDAQIQREILQATGSEPRTG</sequence>
<dbReference type="Gene3D" id="3.90.228.10">
    <property type="match status" value="1"/>
</dbReference>
<dbReference type="GO" id="GO:0016779">
    <property type="term" value="F:nucleotidyltransferase activity"/>
    <property type="evidence" value="ECO:0007669"/>
    <property type="project" value="UniProtKB-KW"/>
</dbReference>
<evidence type="ECO:0000256" key="7">
    <source>
        <dbReference type="RuleBase" id="RU362114"/>
    </source>
</evidence>
<proteinExistence type="inferred from homology"/>
<evidence type="ECO:0000256" key="5">
    <source>
        <dbReference type="ARBA" id="ARBA00023027"/>
    </source>
</evidence>
<dbReference type="InterPro" id="IPR012317">
    <property type="entry name" value="Poly(ADP-ribose)pol_cat_dom"/>
</dbReference>
<keyword evidence="3" id="KW-0548">Nucleotidyltransferase</keyword>
<reference evidence="9" key="2">
    <citation type="submission" date="2025-08" db="UniProtKB">
        <authorList>
            <consortium name="Ensembl"/>
        </authorList>
    </citation>
    <scope>IDENTIFICATION</scope>
</reference>
<dbReference type="GeneTree" id="ENSGT00950000183129"/>
<dbReference type="eggNOG" id="ENOG502QPRC">
    <property type="taxonomic scope" value="Eukaryota"/>
</dbReference>
<dbReference type="PANTHER" id="PTHR21328">
    <property type="entry name" value="POLY ADP-RIBOSE POLYMERASE FAMILY, MEMBER PARP"/>
    <property type="match status" value="1"/>
</dbReference>
<dbReference type="PROSITE" id="PS51059">
    <property type="entry name" value="PARP_CATALYTIC"/>
    <property type="match status" value="1"/>
</dbReference>
<dbReference type="EC" id="2.4.2.-" evidence="7"/>